<name>A0ABY2Z180_9BACT</name>
<comment type="caution">
    <text evidence="2">The sequence shown here is derived from an EMBL/GenBank/DDBJ whole genome shotgun (WGS) entry which is preliminary data.</text>
</comment>
<evidence type="ECO:0008006" key="4">
    <source>
        <dbReference type="Google" id="ProtNLM"/>
    </source>
</evidence>
<feature type="signal peptide" evidence="1">
    <location>
        <begin position="1"/>
        <end position="23"/>
    </location>
</feature>
<dbReference type="PROSITE" id="PS51257">
    <property type="entry name" value="PROKAR_LIPOPROTEIN"/>
    <property type="match status" value="1"/>
</dbReference>
<evidence type="ECO:0000313" key="2">
    <source>
        <dbReference type="EMBL" id="TPR54674.1"/>
    </source>
</evidence>
<organism evidence="2 3">
    <name type="scientific">Metamycoplasma neophronis</name>
    <dbReference type="NCBI Taxonomy" id="872983"/>
    <lineage>
        <taxon>Bacteria</taxon>
        <taxon>Bacillati</taxon>
        <taxon>Mycoplasmatota</taxon>
        <taxon>Mycoplasmoidales</taxon>
        <taxon>Metamycoplasmataceae</taxon>
        <taxon>Metamycoplasma</taxon>
    </lineage>
</organism>
<dbReference type="EMBL" id="VHHP01000001">
    <property type="protein sequence ID" value="TPR54674.1"/>
    <property type="molecule type" value="Genomic_DNA"/>
</dbReference>
<dbReference type="Proteomes" id="UP000316851">
    <property type="component" value="Unassembled WGS sequence"/>
</dbReference>
<feature type="chain" id="PRO_5047508065" description="P60-like lipoprotein" evidence="1">
    <location>
        <begin position="24"/>
        <end position="582"/>
    </location>
</feature>
<evidence type="ECO:0000256" key="1">
    <source>
        <dbReference type="SAM" id="SignalP"/>
    </source>
</evidence>
<dbReference type="RefSeq" id="WP_140914527.1">
    <property type="nucleotide sequence ID" value="NZ_VHHP01000001.1"/>
</dbReference>
<protein>
    <recommendedName>
        <fullName evidence="4">P60-like lipoprotein</fullName>
    </recommendedName>
</protein>
<accession>A0ABY2Z180</accession>
<dbReference type="NCBIfam" id="NF045835">
    <property type="entry name" value="P60_lipo"/>
    <property type="match status" value="1"/>
</dbReference>
<gene>
    <name evidence="2" type="ORF">FJR74_00160</name>
</gene>
<reference evidence="2" key="1">
    <citation type="submission" date="2019-06" db="EMBL/GenBank/DDBJ databases">
        <title>Mycoplasma neophronis type strain whole genome sequence.</title>
        <authorList>
            <person name="Spergser J."/>
        </authorList>
    </citation>
    <scope>NUCLEOTIDE SEQUENCE [LARGE SCALE GENOMIC DNA]</scope>
    <source>
        <strain evidence="2">DSM 24097</strain>
    </source>
</reference>
<dbReference type="InterPro" id="IPR054783">
    <property type="entry name" value="P60-like"/>
</dbReference>
<evidence type="ECO:0000313" key="3">
    <source>
        <dbReference type="Proteomes" id="UP000316851"/>
    </source>
</evidence>
<proteinExistence type="predicted"/>
<keyword evidence="1" id="KW-0732">Signal</keyword>
<keyword evidence="3" id="KW-1185">Reference proteome</keyword>
<sequence>MKKIKLFAPLLAPLAIIPTVAVAISCQKNTDTNGNAGNQENVLKDTLTKNQILTTITNTYLSSFYQSEFQLLDENSKKSDPILALLNLNNSELYKTAWNIFQFYAANKLQENSQFFWNLKSAYINANIDTSTFNPAPFTIPSESDFRFMLQNSNLISNNIRLDIQKLLLAQIYLLKNRDDYRALANNDKGQDKYQLSLASKMNDKDTPYLQKDIYASLDLADNSLYLIKYLIDNPLLESWSFTDNREMNLRWGKANISTFEQFNSLASYNPSGRPQYELNPKATYPEQLIATGASEGEHVLENLLAYKGLIKNSYTSGLLSGSLYGIQANLASVFGFVDPSNNRVYSQDSFKFAAILAAAQNQPKASASASLITKATESKLASFSASDIDFDGLTRDAQNASLFTKQLEVNGHSYDLQFEQKGIISFDGQILTIPMRLSVKQLSANNYYDFNAKLNYDNKTKTFSTPSEDIAYNLDKYAKDVDMIKDNQINAQYVVKIAPLYQNKKVLDATGNEVTKKVLAFDNTPWESYEQKQIIANNIIVQNADAIFREAVSYFKELGFEFDTTKMNKSVLDMLKLEGLI</sequence>